<feature type="region of interest" description="Disordered" evidence="1">
    <location>
        <begin position="161"/>
        <end position="220"/>
    </location>
</feature>
<reference evidence="2" key="1">
    <citation type="submission" date="2021-12" db="EMBL/GenBank/DDBJ databases">
        <authorList>
            <person name="King R."/>
        </authorList>
    </citation>
    <scope>NUCLEOTIDE SEQUENCE</scope>
</reference>
<feature type="compositionally biased region" description="Basic and acidic residues" evidence="1">
    <location>
        <begin position="689"/>
        <end position="699"/>
    </location>
</feature>
<name>A0A9P0AJZ1_BEMTA</name>
<dbReference type="EMBL" id="OU963867">
    <property type="protein sequence ID" value="CAH0392306.1"/>
    <property type="molecule type" value="Genomic_DNA"/>
</dbReference>
<dbReference type="AlphaFoldDB" id="A0A9P0AJZ1"/>
<evidence type="ECO:0000313" key="2">
    <source>
        <dbReference type="EMBL" id="CAH0392306.1"/>
    </source>
</evidence>
<feature type="compositionally biased region" description="Basic and acidic residues" evidence="1">
    <location>
        <begin position="491"/>
        <end position="509"/>
    </location>
</feature>
<feature type="compositionally biased region" description="Polar residues" evidence="1">
    <location>
        <begin position="210"/>
        <end position="220"/>
    </location>
</feature>
<dbReference type="Proteomes" id="UP001152759">
    <property type="component" value="Chromosome 6"/>
</dbReference>
<proteinExistence type="predicted"/>
<accession>A0A9P0AJZ1</accession>
<keyword evidence="3" id="KW-1185">Reference proteome</keyword>
<feature type="region of interest" description="Disordered" evidence="1">
    <location>
        <begin position="686"/>
        <end position="706"/>
    </location>
</feature>
<feature type="region of interest" description="Disordered" evidence="1">
    <location>
        <begin position="292"/>
        <end position="350"/>
    </location>
</feature>
<organism evidence="2 3">
    <name type="scientific">Bemisia tabaci</name>
    <name type="common">Sweetpotato whitefly</name>
    <name type="synonym">Aleurodes tabaci</name>
    <dbReference type="NCBI Taxonomy" id="7038"/>
    <lineage>
        <taxon>Eukaryota</taxon>
        <taxon>Metazoa</taxon>
        <taxon>Ecdysozoa</taxon>
        <taxon>Arthropoda</taxon>
        <taxon>Hexapoda</taxon>
        <taxon>Insecta</taxon>
        <taxon>Pterygota</taxon>
        <taxon>Neoptera</taxon>
        <taxon>Paraneoptera</taxon>
        <taxon>Hemiptera</taxon>
        <taxon>Sternorrhyncha</taxon>
        <taxon>Aleyrodoidea</taxon>
        <taxon>Aleyrodidae</taxon>
        <taxon>Aleyrodinae</taxon>
        <taxon>Bemisia</taxon>
    </lineage>
</organism>
<feature type="compositionally biased region" description="Polar residues" evidence="1">
    <location>
        <begin position="545"/>
        <end position="560"/>
    </location>
</feature>
<evidence type="ECO:0000313" key="3">
    <source>
        <dbReference type="Proteomes" id="UP001152759"/>
    </source>
</evidence>
<feature type="compositionally biased region" description="Polar residues" evidence="1">
    <location>
        <begin position="572"/>
        <end position="586"/>
    </location>
</feature>
<protein>
    <submittedName>
        <fullName evidence="2">Uncharacterized protein</fullName>
    </submittedName>
</protein>
<feature type="compositionally biased region" description="Polar residues" evidence="1">
    <location>
        <begin position="340"/>
        <end position="350"/>
    </location>
</feature>
<feature type="region of interest" description="Disordered" evidence="1">
    <location>
        <begin position="491"/>
        <end position="593"/>
    </location>
</feature>
<feature type="region of interest" description="Disordered" evidence="1">
    <location>
        <begin position="1"/>
        <end position="71"/>
    </location>
</feature>
<gene>
    <name evidence="2" type="ORF">BEMITA_LOCUS10836</name>
</gene>
<sequence length="706" mass="78180">MEANQVVSTKKPYYGKPANQKDPKAVAVQPPAKPKKVQKPRPDLPKTLPGPSALSEKPSPMKTSNPADETLFNNGLSVREVQSHTTFSPTLTPAVEIARDSFAEIITDNAQLGKVLLPEYYDYYSTSTFFSLQKLETKSRGSYYLVRLDMEANQVVSTKKPYYGKPANQKDPKAVAVQPPAKPKKVQKPRPDLPKTLPGPSALSEKPSPIKTSNPADETLFNNGLSVREVQSHTTFSPTLTPAVEIARDSFAEIITDNAQLGKVLLPEYYDYYSTIRLDMEANQVVSTKKPYYGKPANQKDPKAVAVQPPAKPKKVQKPRPDLPKTLPGPSALSEKPSPMKTSNPADETLFNNGLSVREVQSHTTFSPTLTPAVEIARDSFAEIITDNAQLGKVLLPEYYDYYSTSMLWLRALHLKLKNSQRLTNSEHDLIQTGLNTVIKLCDEAKTKIKKSFYYISNGAKNWGVKNFTPLRDNIDKLDNVIISFHKNKVDTDDKNDKKRTRTGQERAKPLPARGECWNTSPYTGVLTLMNPVIDDNPANDNPEEQPSQTPSQENVTTCGNEEPLGADNEPGPSNQDSTKQKTTSEALPPQKSWEAYTAELERNAELLEVGRAALKSLNEKYKLTNPLEANRETLNEAIGEESNLLGSNSRNCASGTEFQPVSPILLYPGPSLTQCKRLVHQIDPLSLQRDETEGERGLETPPQSV</sequence>
<evidence type="ECO:0000256" key="1">
    <source>
        <dbReference type="SAM" id="MobiDB-lite"/>
    </source>
</evidence>
<feature type="compositionally biased region" description="Polar residues" evidence="1">
    <location>
        <begin position="61"/>
        <end position="71"/>
    </location>
</feature>